<dbReference type="PANTHER" id="PTHR33453:SF34">
    <property type="entry name" value="RIBOSOME-INACTIVATING PROTEIN"/>
    <property type="match status" value="1"/>
</dbReference>
<feature type="signal peptide" evidence="9">
    <location>
        <begin position="1"/>
        <end position="25"/>
    </location>
</feature>
<dbReference type="InterPro" id="IPR017988">
    <property type="entry name" value="Ribosome_inactivat_prot_CS"/>
</dbReference>
<evidence type="ECO:0000256" key="1">
    <source>
        <dbReference type="ARBA" id="ARBA00000237"/>
    </source>
</evidence>
<evidence type="ECO:0000256" key="7">
    <source>
        <dbReference type="ARBA" id="ARBA00023193"/>
    </source>
</evidence>
<protein>
    <recommendedName>
        <fullName evidence="3 8">rRNA N-glycosylase</fullName>
        <ecNumber evidence="3 8">3.2.2.22</ecNumber>
    </recommendedName>
</protein>
<dbReference type="SUPFAM" id="SSF56371">
    <property type="entry name" value="Ribosome inactivating proteins (RIP)"/>
    <property type="match status" value="1"/>
</dbReference>
<evidence type="ECO:0000256" key="8">
    <source>
        <dbReference type="RuleBase" id="RU004915"/>
    </source>
</evidence>
<evidence type="ECO:0000313" key="10">
    <source>
        <dbReference type="Proteomes" id="UP000813463"/>
    </source>
</evidence>
<sequence>MEGKTMKAFVVVAISIMVILEPSFAASDLSLDVGSATKTTYSKLLTDIRDNVKDPKLKYGGTNIPVMAKEGTSKLLLIDLKSSDGKTITIGISKEDKFNLYVQGYLDKITIKNKEVSRAHIFPDASAYATKNMFPEVPAGANRLTIKYKSAYLDIEKKGGSRTKLGLGVKQVNKFIKNVYGKPIDEKTIPIQAQFMLIVIQTIAEATRFKYIENLILADFDSFENRPDPKTIELEKSWQKITIGIKTSTKKGEIKPALDLTYDKDKPWIVSEVSQIAPDMGLLKYQGK</sequence>
<organism evidence="10 11">
    <name type="scientific">Spinacia oleracea</name>
    <name type="common">Spinach</name>
    <dbReference type="NCBI Taxonomy" id="3562"/>
    <lineage>
        <taxon>Eukaryota</taxon>
        <taxon>Viridiplantae</taxon>
        <taxon>Streptophyta</taxon>
        <taxon>Embryophyta</taxon>
        <taxon>Tracheophyta</taxon>
        <taxon>Spermatophyta</taxon>
        <taxon>Magnoliopsida</taxon>
        <taxon>eudicotyledons</taxon>
        <taxon>Gunneridae</taxon>
        <taxon>Pentapetalae</taxon>
        <taxon>Caryophyllales</taxon>
        <taxon>Chenopodiaceae</taxon>
        <taxon>Chenopodioideae</taxon>
        <taxon>Anserineae</taxon>
        <taxon>Spinacia</taxon>
    </lineage>
</organism>
<dbReference type="InterPro" id="IPR016138">
    <property type="entry name" value="Ribosome_inactivat_prot_sub1"/>
</dbReference>
<dbReference type="PRINTS" id="PR00396">
    <property type="entry name" value="SHIGARICIN"/>
</dbReference>
<dbReference type="RefSeq" id="XP_056691577.1">
    <property type="nucleotide sequence ID" value="XM_056835599.1"/>
</dbReference>
<keyword evidence="4 8" id="KW-0800">Toxin</keyword>
<dbReference type="InterPro" id="IPR001574">
    <property type="entry name" value="Ribosome_inactivat_prot"/>
</dbReference>
<evidence type="ECO:0000256" key="9">
    <source>
        <dbReference type="SAM" id="SignalP"/>
    </source>
</evidence>
<gene>
    <name evidence="11" type="primary">LOC110781969</name>
</gene>
<keyword evidence="10" id="KW-1185">Reference proteome</keyword>
<comment type="similarity">
    <text evidence="2">Belongs to the ribosome-inactivating protein family. Type 1 RIP subfamily.</text>
</comment>
<dbReference type="Gene3D" id="3.40.420.10">
    <property type="entry name" value="Ricin (A subunit), domain 1"/>
    <property type="match status" value="1"/>
</dbReference>
<name>A0ABM3R7J3_SPIOL</name>
<dbReference type="Gene3D" id="4.10.470.10">
    <property type="entry name" value="Ricin (A Subunit), domain 2"/>
    <property type="match status" value="1"/>
</dbReference>
<feature type="chain" id="PRO_5046339516" description="rRNA N-glycosylase" evidence="9">
    <location>
        <begin position="26"/>
        <end position="288"/>
    </location>
</feature>
<evidence type="ECO:0000313" key="11">
    <source>
        <dbReference type="RefSeq" id="XP_056691577.1"/>
    </source>
</evidence>
<comment type="catalytic activity">
    <reaction evidence="1 8">
        <text>Endohydrolysis of the N-glycosidic bond at one specific adenosine on the 28S rRNA.</text>
        <dbReference type="EC" id="3.2.2.22"/>
    </reaction>
</comment>
<dbReference type="InterPro" id="IPR036041">
    <property type="entry name" value="Ribosome-inact_prot_sf"/>
</dbReference>
<dbReference type="Proteomes" id="UP000813463">
    <property type="component" value="Chromosome 2"/>
</dbReference>
<dbReference type="InterPro" id="IPR017989">
    <property type="entry name" value="Ribosome_inactivat_1/2"/>
</dbReference>
<accession>A0ABM3R7J3</accession>
<evidence type="ECO:0000256" key="5">
    <source>
        <dbReference type="ARBA" id="ARBA00022801"/>
    </source>
</evidence>
<dbReference type="InterPro" id="IPR016139">
    <property type="entry name" value="Ribosome_inactivat_prot_sub2"/>
</dbReference>
<keyword evidence="5 8" id="KW-0378">Hydrolase</keyword>
<keyword evidence="7 8" id="KW-0652">Protein synthesis inhibitor</keyword>
<evidence type="ECO:0000256" key="6">
    <source>
        <dbReference type="ARBA" id="ARBA00022821"/>
    </source>
</evidence>
<dbReference type="EC" id="3.2.2.22" evidence="3 8"/>
<reference evidence="10" key="1">
    <citation type="journal article" date="2021" name="Nat. Commun.">
        <title>Genomic analyses provide insights into spinach domestication and the genetic basis of agronomic traits.</title>
        <authorList>
            <person name="Cai X."/>
            <person name="Sun X."/>
            <person name="Xu C."/>
            <person name="Sun H."/>
            <person name="Wang X."/>
            <person name="Ge C."/>
            <person name="Zhang Z."/>
            <person name="Wang Q."/>
            <person name="Fei Z."/>
            <person name="Jiao C."/>
            <person name="Wang Q."/>
        </authorList>
    </citation>
    <scope>NUCLEOTIDE SEQUENCE [LARGE SCALE GENOMIC DNA]</scope>
    <source>
        <strain evidence="10">cv. Varoflay</strain>
    </source>
</reference>
<evidence type="ECO:0000256" key="2">
    <source>
        <dbReference type="ARBA" id="ARBA00008544"/>
    </source>
</evidence>
<keyword evidence="6 8" id="KW-0611">Plant defense</keyword>
<dbReference type="GeneID" id="110781969"/>
<reference evidence="11" key="2">
    <citation type="submission" date="2025-08" db="UniProtKB">
        <authorList>
            <consortium name="RefSeq"/>
        </authorList>
    </citation>
    <scope>IDENTIFICATION</scope>
    <source>
        <tissue evidence="11">Leaf</tissue>
    </source>
</reference>
<dbReference type="Pfam" id="PF00161">
    <property type="entry name" value="RIP"/>
    <property type="match status" value="1"/>
</dbReference>
<evidence type="ECO:0000256" key="4">
    <source>
        <dbReference type="ARBA" id="ARBA00022656"/>
    </source>
</evidence>
<dbReference type="PANTHER" id="PTHR33453">
    <property type="match status" value="1"/>
</dbReference>
<keyword evidence="9" id="KW-0732">Signal</keyword>
<proteinExistence type="inferred from homology"/>
<dbReference type="PROSITE" id="PS00275">
    <property type="entry name" value="SHIGA_RICIN"/>
    <property type="match status" value="1"/>
</dbReference>
<evidence type="ECO:0000256" key="3">
    <source>
        <dbReference type="ARBA" id="ARBA00012001"/>
    </source>
</evidence>